<dbReference type="PANTHER" id="PTHR22918:SF6">
    <property type="entry name" value="EG:8D8.1 PROTEIN-RELATED"/>
    <property type="match status" value="1"/>
</dbReference>
<gene>
    <name evidence="4" type="ORF">Zmor_010434</name>
</gene>
<dbReference type="EMBL" id="JALNTZ010000003">
    <property type="protein sequence ID" value="KAJ3658709.1"/>
    <property type="molecule type" value="Genomic_DNA"/>
</dbReference>
<dbReference type="PANTHER" id="PTHR22918">
    <property type="entry name" value="SEMINAL PLASMA PROTEIN"/>
    <property type="match status" value="1"/>
</dbReference>
<name>A0AA38ISU4_9CUCU</name>
<dbReference type="Proteomes" id="UP001168821">
    <property type="component" value="Unassembled WGS sequence"/>
</dbReference>
<keyword evidence="2" id="KW-0964">Secreted</keyword>
<reference evidence="4" key="1">
    <citation type="journal article" date="2023" name="G3 (Bethesda)">
        <title>Whole genome assemblies of Zophobas morio and Tenebrio molitor.</title>
        <authorList>
            <person name="Kaur S."/>
            <person name="Stinson S.A."/>
            <person name="diCenzo G.C."/>
        </authorList>
    </citation>
    <scope>NUCLEOTIDE SEQUENCE</scope>
    <source>
        <strain evidence="4">QUZm001</strain>
    </source>
</reference>
<feature type="chain" id="PRO_5041373873" evidence="3">
    <location>
        <begin position="19"/>
        <end position="1913"/>
    </location>
</feature>
<accession>A0AA38ISU4</accession>
<organism evidence="4 5">
    <name type="scientific">Zophobas morio</name>
    <dbReference type="NCBI Taxonomy" id="2755281"/>
    <lineage>
        <taxon>Eukaryota</taxon>
        <taxon>Metazoa</taxon>
        <taxon>Ecdysozoa</taxon>
        <taxon>Arthropoda</taxon>
        <taxon>Hexapoda</taxon>
        <taxon>Insecta</taxon>
        <taxon>Pterygota</taxon>
        <taxon>Neoptera</taxon>
        <taxon>Endopterygota</taxon>
        <taxon>Coleoptera</taxon>
        <taxon>Polyphaga</taxon>
        <taxon>Cucujiformia</taxon>
        <taxon>Tenebrionidae</taxon>
        <taxon>Zophobas</taxon>
    </lineage>
</organism>
<dbReference type="InterPro" id="IPR051666">
    <property type="entry name" value="SP_Capacitation_Regulator"/>
</dbReference>
<evidence type="ECO:0000256" key="1">
    <source>
        <dbReference type="ARBA" id="ARBA00004613"/>
    </source>
</evidence>
<comment type="caution">
    <text evidence="4">The sequence shown here is derived from an EMBL/GenBank/DDBJ whole genome shotgun (WGS) entry which is preliminary data.</text>
</comment>
<keyword evidence="5" id="KW-1185">Reference proteome</keyword>
<keyword evidence="3" id="KW-0732">Signal</keyword>
<dbReference type="GO" id="GO:0005576">
    <property type="term" value="C:extracellular region"/>
    <property type="evidence" value="ECO:0007669"/>
    <property type="project" value="UniProtKB-SubCell"/>
</dbReference>
<proteinExistence type="predicted"/>
<evidence type="ECO:0000313" key="5">
    <source>
        <dbReference type="Proteomes" id="UP001168821"/>
    </source>
</evidence>
<evidence type="ECO:0000256" key="2">
    <source>
        <dbReference type="ARBA" id="ARBA00022525"/>
    </source>
</evidence>
<protein>
    <submittedName>
        <fullName evidence="4">Uncharacterized protein</fullName>
    </submittedName>
</protein>
<sequence>MKIVVSVLLLSFLKVCVTLEHVWHSYQYDPTYKSRQELVITNVASDDTFKMDYVVTDWKILHVEKLCYLVGVMENKLVVVTLKTNEDKTGLLQKSYTIDLESKVVDFVLFQFWNSTSLNIEVIVVVATQNQQILWYAINETNSFLSWSWPLLKNISHINIFQIEYDYHLLIINEYLSHKTADIYNFIPNNPPNLWLYQTLKLNELASSSAVTTLGADFFLAIPQKSLHTLFTYKLSSDHFVSFKNISSEGIDDVIAFHEGQKSFLAVNGFHAGIYRFTKKDLVKENVIDSQLDGVNYWLPMSLTVYGDTMLLAQRTLNHGLHTSIAVEVITYDGDKFEEHEDIPCLYFGEETLGLSCLPDEVAHEGIRGSVFISLDDVLALLIPRKYRSSELFLVTIELRKISNPLLKQIEDLSLEKQRISDLMSIQEDRYNKFILRESSDFSVINRQLNEIEQDVQRMKEDMLSGKASPHYSTVVFNGVVKIQNSGTFDEVRVEKINNEPVDSILEDIVLKNNISVITSPKRFVELEVEDLKTERVNDIDTKDFTFYTKNVVINGDIFLTKPVNVHNNVTAMEVNGLVFEDEVINEDSSVDELVFENLEVLGSTSMAKLNNRMLLIQANTENFTPDKFIYETLFIPHNITVDKVNGEDFNSFLKQLCLKNIRNYIPETVKVNGNVVVLENATTDYLNGLKFPGEYVFVGNSFQNITGTKNFTHITTSEVNCGGNVDDISISTLITRTTKQTIPGVTTFKKLKITESLNVEGNITGEHASKFLPNPTLLETNFIKSKVHFKNLQVNGAIVVTQNFNGKDLEFQLSDLVYESEEQPIIGGMKQFPEGFTVRENLLIDSNSVNNISLDSIVTKNSEQDLNISTIRGVVAFGSVESEGLYDSVDVKKLDEELVKLSGEQYISSVLIFKDDVVVNNFEVIKSFKNLSSGLSKNENFSNPSINVDNIVVEGNIYGNISNFDLTKFEKSRMSFTQNQRMNSEFFVDELVVNNMVPGKINNIDVKDFEYKSLVQKLRKKLLKGQIDVKNFHVDNSIEIEKINNSRVTNLGGAFWRHDVNKHNLGDLIFTSDVFFDNVLDIEKLSGVDFDRYINNIVFKNETNVNLTGRKSFLNGFTVKKIIETQKINNISLSNVLSKHGTQEILGPVTIQGDVSFQNNVTILENINNVPVEVLTEKYEFTGAQYKIKGDVLFNRLAHVLHLQIDGYVDDRQVQDVVEGIVYSGDDFTLDGLVTFENKVTMDKNMRVNGKINNIDFPAFVTDMVMITKDALIEAPVRFLDEVFIEDQILLHDKLTTHDLNGVDLVVWNNNNTVFINQGYLKGNYSFENVRVVDTLHTKYINNINMRTLIPLRTQQDLPTLNFNEISLFKDVEVGNSTNLRNLKEEFSNSVLINSDQDIDSDVEFIGKVYIEGDMELSGTVNEVETNSFVTTNTDQELSAIYNFKSKVNLDQNLLVDGLVNGIDIDKWAQDSVKVVSQFPQNISNSWSVDPELILEEDSTGNGLINNIDFKKFSQEIQDKRNHKYQVEEEFIENYINICKDLTYMHDKLKKQIYKFDYLEKLQTLNFHKKVEYIYNYFYRNATYFIVNEKSNCLSYLFIFDSRFRYIKDIHFGPIAQIVSVRSNDLLYLVIRNQPFYSTCKTQGTNLWQLKDDNFENLLNIEDQDLLQESLEPGTFYGLRKHVITEYKILPNLASAIRYRKWEVREDNMAFVPRGLATGLSLRTGKKLINLHRDYPTSDSFSPETEEIIIGKYTENFNTYFPGRKSNDLVVMKVGIKSNKKNLLAVASHEETSVKGSLDFIKIYEDVITGKVFHKVPAYNPSSLVSLEFNNGETLLAFMEDESALQVYEYKGIEGFKHKLSAKLEGSKLFAMTLTPGKNEHKVIGLVDKNKISFMEVVMLGNQIEGNLKCSL</sequence>
<dbReference type="GO" id="GO:0009986">
    <property type="term" value="C:cell surface"/>
    <property type="evidence" value="ECO:0007669"/>
    <property type="project" value="TreeGrafter"/>
</dbReference>
<feature type="signal peptide" evidence="3">
    <location>
        <begin position="1"/>
        <end position="18"/>
    </location>
</feature>
<evidence type="ECO:0000256" key="3">
    <source>
        <dbReference type="SAM" id="SignalP"/>
    </source>
</evidence>
<comment type="subcellular location">
    <subcellularLocation>
        <location evidence="1">Secreted</location>
    </subcellularLocation>
</comment>
<dbReference type="GO" id="GO:0008201">
    <property type="term" value="F:heparin binding"/>
    <property type="evidence" value="ECO:0007669"/>
    <property type="project" value="TreeGrafter"/>
</dbReference>
<evidence type="ECO:0000313" key="4">
    <source>
        <dbReference type="EMBL" id="KAJ3658709.1"/>
    </source>
</evidence>